<dbReference type="OrthoDB" id="2479319at2759"/>
<evidence type="ECO:0000313" key="2">
    <source>
        <dbReference type="Proteomes" id="UP000789405"/>
    </source>
</evidence>
<name>A0A9N8WNB3_9GLOM</name>
<proteinExistence type="predicted"/>
<protein>
    <submittedName>
        <fullName evidence="1">3681_t:CDS:1</fullName>
    </submittedName>
</protein>
<comment type="caution">
    <text evidence="1">The sequence shown here is derived from an EMBL/GenBank/DDBJ whole genome shotgun (WGS) entry which is preliminary data.</text>
</comment>
<evidence type="ECO:0000313" key="1">
    <source>
        <dbReference type="EMBL" id="CAG8489231.1"/>
    </source>
</evidence>
<organism evidence="1 2">
    <name type="scientific">Dentiscutata erythropus</name>
    <dbReference type="NCBI Taxonomy" id="1348616"/>
    <lineage>
        <taxon>Eukaryota</taxon>
        <taxon>Fungi</taxon>
        <taxon>Fungi incertae sedis</taxon>
        <taxon>Mucoromycota</taxon>
        <taxon>Glomeromycotina</taxon>
        <taxon>Glomeromycetes</taxon>
        <taxon>Diversisporales</taxon>
        <taxon>Gigasporaceae</taxon>
        <taxon>Dentiscutata</taxon>
    </lineage>
</organism>
<dbReference type="EMBL" id="CAJVPY010000729">
    <property type="protein sequence ID" value="CAG8489231.1"/>
    <property type="molecule type" value="Genomic_DNA"/>
</dbReference>
<reference evidence="1" key="1">
    <citation type="submission" date="2021-06" db="EMBL/GenBank/DDBJ databases">
        <authorList>
            <person name="Kallberg Y."/>
            <person name="Tangrot J."/>
            <person name="Rosling A."/>
        </authorList>
    </citation>
    <scope>NUCLEOTIDE SEQUENCE</scope>
    <source>
        <strain evidence="1">MA453B</strain>
    </source>
</reference>
<accession>A0A9N8WNB3</accession>
<dbReference type="AlphaFoldDB" id="A0A9N8WNB3"/>
<keyword evidence="2" id="KW-1185">Reference proteome</keyword>
<sequence>MKFKSHSFYITAISKFAKRSYHQYFKDKEITSWNLYDFLLYRFKQQDFNVDSRLESGYYLSFLEYFKNVHNEESEFLIKKYKVNKNLCRKDVKELQLAIDTALNLKDYCQTECTKDEKVLLSNRMDLYELFVDRINSINDDDVKYFE</sequence>
<dbReference type="Proteomes" id="UP000789405">
    <property type="component" value="Unassembled WGS sequence"/>
</dbReference>
<gene>
    <name evidence="1" type="ORF">DERYTH_LOCUS2327</name>
</gene>